<comment type="caution">
    <text evidence="5">The sequence shown here is derived from an EMBL/GenBank/DDBJ whole genome shotgun (WGS) entry which is preliminary data.</text>
</comment>
<evidence type="ECO:0000256" key="4">
    <source>
        <dbReference type="SAM" id="MobiDB-lite"/>
    </source>
</evidence>
<comment type="similarity">
    <text evidence="1 3">Belongs to the D-glutamate cyclase family.</text>
</comment>
<dbReference type="OrthoDB" id="149585at2"/>
<keyword evidence="6" id="KW-1185">Reference proteome</keyword>
<reference evidence="5 6" key="1">
    <citation type="submission" date="2019-07" db="EMBL/GenBank/DDBJ databases">
        <title>Lentzea xizangensis sp. nov., isolated from Qinghai-Tibetan Plateau Soils.</title>
        <authorList>
            <person name="Huang J."/>
        </authorList>
    </citation>
    <scope>NUCLEOTIDE SEQUENCE [LARGE SCALE GENOMIC DNA]</scope>
    <source>
        <strain evidence="5 6">FXJ1.1311</strain>
    </source>
</reference>
<dbReference type="EC" id="4.2.1.-" evidence="3"/>
<evidence type="ECO:0000313" key="5">
    <source>
        <dbReference type="EMBL" id="TWP50375.1"/>
    </source>
</evidence>
<dbReference type="SUPFAM" id="SSF160920">
    <property type="entry name" value="PSTPO5379-like"/>
    <property type="match status" value="1"/>
</dbReference>
<protein>
    <recommendedName>
        <fullName evidence="3">Putative hydro-lyase FKR81_21570</fullName>
        <ecNumber evidence="3">4.2.1.-</ecNumber>
    </recommendedName>
</protein>
<dbReference type="PIRSF" id="PIRSF029755">
    <property type="entry name" value="UCP029755"/>
    <property type="match status" value="1"/>
</dbReference>
<dbReference type="PANTHER" id="PTHR32022:SF10">
    <property type="entry name" value="D-GLUTAMATE CYCLASE, MITOCHONDRIAL"/>
    <property type="match status" value="1"/>
</dbReference>
<dbReference type="GO" id="GO:0016829">
    <property type="term" value="F:lyase activity"/>
    <property type="evidence" value="ECO:0007669"/>
    <property type="project" value="UniProtKB-KW"/>
</dbReference>
<dbReference type="Gene3D" id="3.40.1640.10">
    <property type="entry name" value="PSTPO5379-like"/>
    <property type="match status" value="1"/>
</dbReference>
<evidence type="ECO:0000313" key="6">
    <source>
        <dbReference type="Proteomes" id="UP000316639"/>
    </source>
</evidence>
<dbReference type="FunFam" id="3.30.2040.10:FF:000001">
    <property type="entry name" value="D-glutamate cyclase, mitochondrial"/>
    <property type="match status" value="1"/>
</dbReference>
<dbReference type="Proteomes" id="UP000316639">
    <property type="component" value="Unassembled WGS sequence"/>
</dbReference>
<dbReference type="AlphaFoldDB" id="A0A563ERK2"/>
<evidence type="ECO:0000256" key="1">
    <source>
        <dbReference type="ARBA" id="ARBA00007896"/>
    </source>
</evidence>
<name>A0A563ERK2_9PSEU</name>
<dbReference type="Gene3D" id="3.30.2040.10">
    <property type="entry name" value="PSTPO5379-like domain"/>
    <property type="match status" value="1"/>
</dbReference>
<dbReference type="HAMAP" id="MF_01830">
    <property type="entry name" value="Hydro_lyase"/>
    <property type="match status" value="1"/>
</dbReference>
<dbReference type="InterPro" id="IPR016938">
    <property type="entry name" value="UPF0317"/>
</dbReference>
<organism evidence="5 6">
    <name type="scientific">Lentzea tibetensis</name>
    <dbReference type="NCBI Taxonomy" id="2591470"/>
    <lineage>
        <taxon>Bacteria</taxon>
        <taxon>Bacillati</taxon>
        <taxon>Actinomycetota</taxon>
        <taxon>Actinomycetes</taxon>
        <taxon>Pseudonocardiales</taxon>
        <taxon>Pseudonocardiaceae</taxon>
        <taxon>Lentzea</taxon>
    </lineage>
</organism>
<keyword evidence="2 3" id="KW-0456">Lyase</keyword>
<dbReference type="InterPro" id="IPR009906">
    <property type="entry name" value="D-Glu_cyclase"/>
</dbReference>
<dbReference type="PANTHER" id="PTHR32022">
    <property type="entry name" value="D-GLUTAMATE CYCLASE, MITOCHONDRIAL"/>
    <property type="match status" value="1"/>
</dbReference>
<evidence type="ECO:0000256" key="2">
    <source>
        <dbReference type="ARBA" id="ARBA00023239"/>
    </source>
</evidence>
<dbReference type="Pfam" id="PF07286">
    <property type="entry name" value="D-Glu_cyclase"/>
    <property type="match status" value="1"/>
</dbReference>
<feature type="region of interest" description="Disordered" evidence="4">
    <location>
        <begin position="1"/>
        <end position="31"/>
    </location>
</feature>
<accession>A0A563ERK2</accession>
<gene>
    <name evidence="5" type="ORF">FKR81_21570</name>
</gene>
<feature type="compositionally biased region" description="Basic residues" evidence="4">
    <location>
        <begin position="1"/>
        <end position="18"/>
    </location>
</feature>
<dbReference type="EMBL" id="VOBR01000013">
    <property type="protein sequence ID" value="TWP50375.1"/>
    <property type="molecule type" value="Genomic_DNA"/>
</dbReference>
<sequence>MGHRRCHGVRRGRVRRRRAGADPAARDREPEAAVVTTSGLAPGYAQANLIAVPRDWAYDVLLFAQRNPKPCPLLDVTDAGATTTELKPDADLRTHIPRYRVWHDGELTHAPTDVTEYWRDDLVSFLIGCSFTFETALREAGVPLRHVDQGRNVAMYLTNRECRPAERMHGPLVVSMRMIPESLVDTAVRTSGLMPAVHGAPVHVGDPGELGIKDLESPDFGDPVEPEPGDVPVFWACGVTPQAALMASRPPFAITHAPGQMFITDVPDKAYLNQP</sequence>
<proteinExistence type="inferred from homology"/>
<dbReference type="InterPro" id="IPR038021">
    <property type="entry name" value="Putative_hydro-lyase"/>
</dbReference>
<dbReference type="NCBIfam" id="NF003969">
    <property type="entry name" value="PRK05463.1"/>
    <property type="match status" value="1"/>
</dbReference>
<evidence type="ECO:0000256" key="3">
    <source>
        <dbReference type="HAMAP-Rule" id="MF_01830"/>
    </source>
</evidence>